<feature type="non-terminal residue" evidence="11">
    <location>
        <position position="1"/>
    </location>
</feature>
<evidence type="ECO:0000313" key="11">
    <source>
        <dbReference type="EMBL" id="RDX76716.1"/>
    </source>
</evidence>
<dbReference type="InterPro" id="IPR043502">
    <property type="entry name" value="DNA/RNA_pol_sf"/>
</dbReference>
<keyword evidence="5 6" id="KW-0460">Magnesium</keyword>
<organism evidence="11 12">
    <name type="scientific">Mucuna pruriens</name>
    <name type="common">Velvet bean</name>
    <name type="synonym">Dolichos pruriens</name>
    <dbReference type="NCBI Taxonomy" id="157652"/>
    <lineage>
        <taxon>Eukaryota</taxon>
        <taxon>Viridiplantae</taxon>
        <taxon>Streptophyta</taxon>
        <taxon>Embryophyta</taxon>
        <taxon>Tracheophyta</taxon>
        <taxon>Spermatophyta</taxon>
        <taxon>Magnoliopsida</taxon>
        <taxon>eudicotyledons</taxon>
        <taxon>Gunneridae</taxon>
        <taxon>Pentapetalae</taxon>
        <taxon>rosids</taxon>
        <taxon>fabids</taxon>
        <taxon>Fabales</taxon>
        <taxon>Fabaceae</taxon>
        <taxon>Papilionoideae</taxon>
        <taxon>50 kb inversion clade</taxon>
        <taxon>NPAAA clade</taxon>
        <taxon>indigoferoid/millettioid clade</taxon>
        <taxon>Phaseoleae</taxon>
        <taxon>Mucuna</taxon>
    </lineage>
</organism>
<feature type="site" description="Interaction with DNA substrate" evidence="7">
    <location>
        <position position="354"/>
    </location>
</feature>
<comment type="cofactor">
    <cofactor evidence="6 8">
        <name>Mg(2+)</name>
        <dbReference type="ChEBI" id="CHEBI:18420"/>
    </cofactor>
    <cofactor evidence="6 8">
        <name>Mn(2+)</name>
        <dbReference type="ChEBI" id="CHEBI:29035"/>
    </cofactor>
    <text evidence="6 8">Probably binds two magnesium or manganese ions per subunit.</text>
</comment>
<dbReference type="NCBIfam" id="TIGR00633">
    <property type="entry name" value="xth"/>
    <property type="match status" value="1"/>
</dbReference>
<dbReference type="PROSITE" id="PS00728">
    <property type="entry name" value="AP_NUCLEASE_F1_3"/>
    <property type="match status" value="1"/>
</dbReference>
<keyword evidence="12" id="KW-1185">Reference proteome</keyword>
<evidence type="ECO:0000313" key="12">
    <source>
        <dbReference type="Proteomes" id="UP000257109"/>
    </source>
</evidence>
<dbReference type="InterPro" id="IPR036691">
    <property type="entry name" value="Endo/exonu/phosph_ase_sf"/>
</dbReference>
<name>A0A371FEK9_MUCPR</name>
<evidence type="ECO:0000256" key="8">
    <source>
        <dbReference type="RuleBase" id="RU362131"/>
    </source>
</evidence>
<dbReference type="SUPFAM" id="SSF56219">
    <property type="entry name" value="DNase I-like"/>
    <property type="match status" value="1"/>
</dbReference>
<evidence type="ECO:0000256" key="6">
    <source>
        <dbReference type="PIRSR" id="PIRSR604808-2"/>
    </source>
</evidence>
<dbReference type="GO" id="GO:0005634">
    <property type="term" value="C:nucleus"/>
    <property type="evidence" value="ECO:0007669"/>
    <property type="project" value="TreeGrafter"/>
</dbReference>
<dbReference type="PANTHER" id="PTHR22748">
    <property type="entry name" value="AP ENDONUCLEASE"/>
    <property type="match status" value="1"/>
</dbReference>
<dbReference type="InterPro" id="IPR013103">
    <property type="entry name" value="RVT_2"/>
</dbReference>
<evidence type="ECO:0000256" key="7">
    <source>
        <dbReference type="PIRSR" id="PIRSR604808-3"/>
    </source>
</evidence>
<dbReference type="AlphaFoldDB" id="A0A371FEK9"/>
<keyword evidence="8" id="KW-0227">DNA damage</keyword>
<evidence type="ECO:0000256" key="3">
    <source>
        <dbReference type="ARBA" id="ARBA00022723"/>
    </source>
</evidence>
<dbReference type="PROSITE" id="PS51435">
    <property type="entry name" value="AP_NUCLEASE_F1_4"/>
    <property type="match status" value="1"/>
</dbReference>
<dbReference type="GO" id="GO:0046872">
    <property type="term" value="F:metal ion binding"/>
    <property type="evidence" value="ECO:0007669"/>
    <property type="project" value="UniProtKB-KW"/>
</dbReference>
<comment type="caution">
    <text evidence="11">The sequence shown here is derived from an EMBL/GenBank/DDBJ whole genome shotgun (WGS) entry which is preliminary data.</text>
</comment>
<evidence type="ECO:0000256" key="2">
    <source>
        <dbReference type="ARBA" id="ARBA00007092"/>
    </source>
</evidence>
<dbReference type="GO" id="GO:0003906">
    <property type="term" value="F:DNA-(apurinic or apyrimidinic site) endonuclease activity"/>
    <property type="evidence" value="ECO:0007669"/>
    <property type="project" value="TreeGrafter"/>
</dbReference>
<evidence type="ECO:0000256" key="1">
    <source>
        <dbReference type="ARBA" id="ARBA00001936"/>
    </source>
</evidence>
<keyword evidence="6" id="KW-0464">Manganese</keyword>
<dbReference type="EC" id="3.1.-.-" evidence="8"/>
<evidence type="ECO:0000256" key="5">
    <source>
        <dbReference type="ARBA" id="ARBA00022842"/>
    </source>
</evidence>
<dbReference type="OrthoDB" id="1434835at2759"/>
<feature type="binding site" evidence="6">
    <location>
        <position position="256"/>
    </location>
    <ligand>
        <name>Mg(2+)</name>
        <dbReference type="ChEBI" id="CHEBI:18420"/>
        <label>1</label>
    </ligand>
</feature>
<reference evidence="11" key="1">
    <citation type="submission" date="2018-05" db="EMBL/GenBank/DDBJ databases">
        <title>Draft genome of Mucuna pruriens seed.</title>
        <authorList>
            <person name="Nnadi N.E."/>
            <person name="Vos R."/>
            <person name="Hasami M.H."/>
            <person name="Devisetty U.K."/>
            <person name="Aguiy J.C."/>
        </authorList>
    </citation>
    <scope>NUCLEOTIDE SEQUENCE [LARGE SCALE GENOMIC DNA]</scope>
    <source>
        <strain evidence="11">JCA_2017</strain>
    </source>
</reference>
<gene>
    <name evidence="11" type="primary">ARP</name>
    <name evidence="11" type="ORF">CR513_43264</name>
</gene>
<accession>A0A371FEK9</accession>
<dbReference type="GO" id="GO:0006284">
    <property type="term" value="P:base-excision repair"/>
    <property type="evidence" value="ECO:0007669"/>
    <property type="project" value="TreeGrafter"/>
</dbReference>
<feature type="domain" description="Endonuclease/exonuclease/phosphatase" evidence="9">
    <location>
        <begin position="230"/>
        <end position="354"/>
    </location>
</feature>
<keyword evidence="8" id="KW-0234">DNA repair</keyword>
<dbReference type="PANTHER" id="PTHR22748:SF6">
    <property type="entry name" value="DNA-(APURINIC OR APYRIMIDINIC SITE) ENDONUCLEASE"/>
    <property type="match status" value="1"/>
</dbReference>
<dbReference type="Pfam" id="PF03372">
    <property type="entry name" value="Exo_endo_phos"/>
    <property type="match status" value="1"/>
</dbReference>
<proteinExistence type="inferred from homology"/>
<keyword evidence="3 6" id="KW-0479">Metal-binding</keyword>
<dbReference type="SUPFAM" id="SSF56672">
    <property type="entry name" value="DNA/RNA polymerases"/>
    <property type="match status" value="1"/>
</dbReference>
<feature type="binding site" evidence="6">
    <location>
        <position position="354"/>
    </location>
    <ligand>
        <name>Mg(2+)</name>
        <dbReference type="ChEBI" id="CHEBI:18420"/>
        <label>1</label>
    </ligand>
</feature>
<comment type="similarity">
    <text evidence="2 8">Belongs to the DNA repair enzymes AP/ExoA family.</text>
</comment>
<dbReference type="GO" id="GO:0008311">
    <property type="term" value="F:double-stranded DNA 3'-5' DNA exonuclease activity"/>
    <property type="evidence" value="ECO:0007669"/>
    <property type="project" value="TreeGrafter"/>
</dbReference>
<feature type="binding site" evidence="6">
    <location>
        <position position="258"/>
    </location>
    <ligand>
        <name>Mg(2+)</name>
        <dbReference type="ChEBI" id="CHEBI:18420"/>
        <label>1</label>
    </ligand>
</feature>
<dbReference type="Proteomes" id="UP000257109">
    <property type="component" value="Unassembled WGS sequence"/>
</dbReference>
<dbReference type="GO" id="GO:0016829">
    <property type="term" value="F:lyase activity"/>
    <property type="evidence" value="ECO:0007669"/>
    <property type="project" value="UniProtKB-KW"/>
</dbReference>
<feature type="binding site" evidence="6">
    <location>
        <position position="353"/>
    </location>
    <ligand>
        <name>Mg(2+)</name>
        <dbReference type="ChEBI" id="CHEBI:18420"/>
        <label>1</label>
    </ligand>
</feature>
<dbReference type="CDD" id="cd09272">
    <property type="entry name" value="RNase_HI_RT_Ty1"/>
    <property type="match status" value="1"/>
</dbReference>
<feature type="domain" description="Reverse transcriptase Ty1/copia-type" evidence="10">
    <location>
        <begin position="4"/>
        <end position="59"/>
    </location>
</feature>
<evidence type="ECO:0000259" key="10">
    <source>
        <dbReference type="Pfam" id="PF07727"/>
    </source>
</evidence>
<comment type="cofactor">
    <cofactor evidence="1">
        <name>Mn(2+)</name>
        <dbReference type="ChEBI" id="CHEBI:29035"/>
    </cofactor>
</comment>
<dbReference type="InterPro" id="IPR005135">
    <property type="entry name" value="Endo/exonuclease/phosphatase"/>
</dbReference>
<dbReference type="Pfam" id="PF07727">
    <property type="entry name" value="RVT_2"/>
    <property type="match status" value="1"/>
</dbReference>
<evidence type="ECO:0000256" key="4">
    <source>
        <dbReference type="ARBA" id="ARBA00022801"/>
    </source>
</evidence>
<dbReference type="GO" id="GO:0008081">
    <property type="term" value="F:phosphoric diester hydrolase activity"/>
    <property type="evidence" value="ECO:0007669"/>
    <property type="project" value="TreeGrafter"/>
</dbReference>
<dbReference type="STRING" id="157652.A0A371FEK9"/>
<evidence type="ECO:0000259" key="9">
    <source>
        <dbReference type="Pfam" id="PF03372"/>
    </source>
</evidence>
<dbReference type="Gene3D" id="3.60.10.10">
    <property type="entry name" value="Endonuclease/exonuclease/phosphatase"/>
    <property type="match status" value="1"/>
</dbReference>
<dbReference type="GO" id="GO:0003677">
    <property type="term" value="F:DNA binding"/>
    <property type="evidence" value="ECO:0007669"/>
    <property type="project" value="InterPro"/>
</dbReference>
<dbReference type="EMBL" id="QJKJ01009409">
    <property type="protein sequence ID" value="RDX76716.1"/>
    <property type="molecule type" value="Genomic_DNA"/>
</dbReference>
<sequence length="363" mass="41686">MKLEKLLVCLYVDDLLITSNNEVEIASFKKQMMNEFEMSDLRHLSYFLGIEFEITKYGTIMHQSKKIVGCLRYLCNTRPDLSFSVGLIGKFMQEPRFGVLFPKGESEAKLELIEYFDSDCRDKSDRKSTAGYIFFYGGVPISWSSTKEPVVALSSYEAEYIATSKTACQAVWLEALMKDLQVENLGKIKLLVDNKSDINLARHPPSHRGSKHTETRFHFQRTNILIKALKLERFRWLRDSIGIELEKSKPVILTGDLNCAHEEIDIYNPAGNKRSAGFTDEERKSFATNFLSRGFVDTFRRQHPGVIGYTYWGYRHGGRKFNRGWRLDYFLVSESIADKVHDSYILPDVVGSDHCPIGLIVKL</sequence>
<keyword evidence="4" id="KW-0378">Hydrolase</keyword>
<dbReference type="InterPro" id="IPR004808">
    <property type="entry name" value="AP_endonuc_1"/>
</dbReference>
<feature type="site" description="Important for catalytic activity" evidence="7">
    <location>
        <position position="328"/>
    </location>
</feature>
<feature type="site" description="Transition state stabilizer" evidence="7">
    <location>
        <position position="258"/>
    </location>
</feature>
<keyword evidence="11" id="KW-0456">Lyase</keyword>
<protein>
    <recommendedName>
        <fullName evidence="8">DNA-(apurinic or apyrimidinic site) endonuclease</fullName>
        <ecNumber evidence="8">3.1.-.-</ecNumber>
    </recommendedName>
</protein>
<dbReference type="InterPro" id="IPR020848">
    <property type="entry name" value="AP_endonuclease_F1_CS"/>
</dbReference>